<dbReference type="InterPro" id="IPR011047">
    <property type="entry name" value="Quinoprotein_ADH-like_sf"/>
</dbReference>
<gene>
    <name evidence="2" type="ORF">DILT_LOCUS14069</name>
</gene>
<dbReference type="SMART" id="SM00320">
    <property type="entry name" value="WD40"/>
    <property type="match status" value="2"/>
</dbReference>
<evidence type="ECO:0000256" key="1">
    <source>
        <dbReference type="PROSITE-ProRule" id="PRU00221"/>
    </source>
</evidence>
<keyword evidence="1" id="KW-0853">WD repeat</keyword>
<evidence type="ECO:0000313" key="3">
    <source>
        <dbReference type="Proteomes" id="UP000281553"/>
    </source>
</evidence>
<dbReference type="Proteomes" id="UP000281553">
    <property type="component" value="Unassembled WGS sequence"/>
</dbReference>
<dbReference type="Pfam" id="PF00400">
    <property type="entry name" value="WD40"/>
    <property type="match status" value="1"/>
</dbReference>
<feature type="repeat" description="WD" evidence="1">
    <location>
        <begin position="231"/>
        <end position="272"/>
    </location>
</feature>
<dbReference type="OrthoDB" id="6275838at2759"/>
<protein>
    <submittedName>
        <fullName evidence="2">Uncharacterized protein</fullName>
    </submittedName>
</protein>
<dbReference type="PROSITE" id="PS50082">
    <property type="entry name" value="WD_REPEATS_2"/>
    <property type="match status" value="1"/>
</dbReference>
<dbReference type="EMBL" id="UYRU01072631">
    <property type="protein sequence ID" value="VDN22488.1"/>
    <property type="molecule type" value="Genomic_DNA"/>
</dbReference>
<dbReference type="PROSITE" id="PS50294">
    <property type="entry name" value="WD_REPEATS_REGION"/>
    <property type="match status" value="1"/>
</dbReference>
<proteinExistence type="predicted"/>
<dbReference type="PANTHER" id="PTHR19879">
    <property type="entry name" value="TRANSCRIPTION INITIATION FACTOR TFIID"/>
    <property type="match status" value="1"/>
</dbReference>
<dbReference type="AlphaFoldDB" id="A0A3P7MJ59"/>
<sequence>MIGRPDGTNLLTGPNVYAADDMKVDCCVLSFNSKYVVTGSASGPPQVWDMETGEPCKIMDGEELGCNDLHLACNDELLVGQVVDDITAAGSTKMHRLQLWNFATGARLEMPSEIVCSASCVSNEGVHIIAARHTPSGPSILDRLVVAGFTNPDDDQAYFMVFDLAAHTTGIVQPNFVVFDAKPEATEILNNEEAVTGTRKGELVVWNLLTGQPVRQIEISATLEGGNRANLPPHTGIIHAVTLSADKRYLVTGAQDRLVRVWSMPEERLLHTLEGHADDVCLSICLFTFVYLPSPPSCCYACRTKGCL</sequence>
<name>A0A3P7MJ59_DIBLA</name>
<dbReference type="PANTHER" id="PTHR19879:SF9">
    <property type="entry name" value="TRANSCRIPTION INITIATION FACTOR TFIID SUBUNIT 5"/>
    <property type="match status" value="1"/>
</dbReference>
<dbReference type="Gene3D" id="2.130.10.10">
    <property type="entry name" value="YVTN repeat-like/Quinoprotein amine dehydrogenase"/>
    <property type="match status" value="2"/>
</dbReference>
<dbReference type="InterPro" id="IPR001680">
    <property type="entry name" value="WD40_rpt"/>
</dbReference>
<dbReference type="SUPFAM" id="SSF50998">
    <property type="entry name" value="Quinoprotein alcohol dehydrogenase-like"/>
    <property type="match status" value="1"/>
</dbReference>
<evidence type="ECO:0000313" key="2">
    <source>
        <dbReference type="EMBL" id="VDN22488.1"/>
    </source>
</evidence>
<accession>A0A3P7MJ59</accession>
<keyword evidence="3" id="KW-1185">Reference proteome</keyword>
<dbReference type="InterPro" id="IPR015943">
    <property type="entry name" value="WD40/YVTN_repeat-like_dom_sf"/>
</dbReference>
<reference evidence="2 3" key="1">
    <citation type="submission" date="2018-11" db="EMBL/GenBank/DDBJ databases">
        <authorList>
            <consortium name="Pathogen Informatics"/>
        </authorList>
    </citation>
    <scope>NUCLEOTIDE SEQUENCE [LARGE SCALE GENOMIC DNA]</scope>
</reference>
<organism evidence="2 3">
    <name type="scientific">Dibothriocephalus latus</name>
    <name type="common">Fish tapeworm</name>
    <name type="synonym">Diphyllobothrium latum</name>
    <dbReference type="NCBI Taxonomy" id="60516"/>
    <lineage>
        <taxon>Eukaryota</taxon>
        <taxon>Metazoa</taxon>
        <taxon>Spiralia</taxon>
        <taxon>Lophotrochozoa</taxon>
        <taxon>Platyhelminthes</taxon>
        <taxon>Cestoda</taxon>
        <taxon>Eucestoda</taxon>
        <taxon>Diphyllobothriidea</taxon>
        <taxon>Diphyllobothriidae</taxon>
        <taxon>Dibothriocephalus</taxon>
    </lineage>
</organism>